<keyword evidence="2" id="KW-0663">Pyridoxal phosphate</keyword>
<accession>A0ABV8TUP8</accession>
<keyword evidence="4" id="KW-1185">Reference proteome</keyword>
<keyword evidence="3" id="KW-0032">Aminotransferase</keyword>
<dbReference type="GO" id="GO:0008483">
    <property type="term" value="F:transaminase activity"/>
    <property type="evidence" value="ECO:0007669"/>
    <property type="project" value="UniProtKB-KW"/>
</dbReference>
<dbReference type="InterPro" id="IPR015422">
    <property type="entry name" value="PyrdxlP-dep_Trfase_small"/>
</dbReference>
<dbReference type="InterPro" id="IPR000653">
    <property type="entry name" value="DegT/StrS_aminotransferase"/>
</dbReference>
<dbReference type="PANTHER" id="PTHR30244:SF34">
    <property type="entry name" value="DTDP-4-AMINO-4,6-DIDEOXYGALACTOSE TRANSAMINASE"/>
    <property type="match status" value="1"/>
</dbReference>
<evidence type="ECO:0000256" key="1">
    <source>
        <dbReference type="ARBA" id="ARBA00001933"/>
    </source>
</evidence>
<dbReference type="InterPro" id="IPR015424">
    <property type="entry name" value="PyrdxlP-dep_Trfase"/>
</dbReference>
<comment type="cofactor">
    <cofactor evidence="1">
        <name>pyridoxal 5'-phosphate</name>
        <dbReference type="ChEBI" id="CHEBI:597326"/>
    </cofactor>
</comment>
<comment type="similarity">
    <text evidence="2">Belongs to the DegT/DnrJ/EryC1 family.</text>
</comment>
<comment type="caution">
    <text evidence="3">The sequence shown here is derived from an EMBL/GenBank/DDBJ whole genome shotgun (WGS) entry which is preliminary data.</text>
</comment>
<protein>
    <submittedName>
        <fullName evidence="3">DegT/DnrJ/EryC1/StrS family aminotransferase</fullName>
        <ecNumber evidence="3">2.6.1.-</ecNumber>
    </submittedName>
</protein>
<organism evidence="3 4">
    <name type="scientific">Salininema proteolyticum</name>
    <dbReference type="NCBI Taxonomy" id="1607685"/>
    <lineage>
        <taxon>Bacteria</taxon>
        <taxon>Bacillati</taxon>
        <taxon>Actinomycetota</taxon>
        <taxon>Actinomycetes</taxon>
        <taxon>Glycomycetales</taxon>
        <taxon>Glycomycetaceae</taxon>
        <taxon>Salininema</taxon>
    </lineage>
</organism>
<sequence length="438" mass="47567">MKTDFPTLPLNPPSESERGAELALFDGPAMIGKDVRRTVFPVITKEDVLTMMLSLKKDPGKVVDDFAGAYRDYVGAGYALPTASGTSSLHMALVGAGVEPGDEVVVPAFTFIATAQAVVAAGAIPVFADIDPVTYCMDPESAAEAVTPRTKALMPVHVHGLPADMARLRALADRHGLALVEDASHAHSAKIGDRVAGSIGDAAGQSLMADKNFPLGGEGGIAFYATEEAYERARSYLVRHGIDYRMAPAAAAFGSSQLERLPYYDKVRARNAAILDGALRETGLFSPPHVPEGHVHAYNMYRVGLHPEKAGLDDLPVHAVKQAVHELLVAEGVPAREWQNTPIPCHLPFQRRDGFGNGYPFTLGERRAEHRPEDFPNVLGMLESTLVLCRELRSPVEYERVLRYAEAFAKVARRPDAVRKLVEENDYPLPYRRAARLG</sequence>
<evidence type="ECO:0000313" key="3">
    <source>
        <dbReference type="EMBL" id="MFC4334121.1"/>
    </source>
</evidence>
<dbReference type="Pfam" id="PF01041">
    <property type="entry name" value="DegT_DnrJ_EryC1"/>
    <property type="match status" value="1"/>
</dbReference>
<dbReference type="CDD" id="cd00616">
    <property type="entry name" value="AHBA_syn"/>
    <property type="match status" value="1"/>
</dbReference>
<dbReference type="SUPFAM" id="SSF53383">
    <property type="entry name" value="PLP-dependent transferases"/>
    <property type="match status" value="1"/>
</dbReference>
<evidence type="ECO:0000256" key="2">
    <source>
        <dbReference type="RuleBase" id="RU004508"/>
    </source>
</evidence>
<evidence type="ECO:0000313" key="4">
    <source>
        <dbReference type="Proteomes" id="UP001595823"/>
    </source>
</evidence>
<dbReference type="RefSeq" id="WP_380617853.1">
    <property type="nucleotide sequence ID" value="NZ_JBHSDK010000002.1"/>
</dbReference>
<dbReference type="Gene3D" id="3.90.1150.10">
    <property type="entry name" value="Aspartate Aminotransferase, domain 1"/>
    <property type="match status" value="1"/>
</dbReference>
<dbReference type="Gene3D" id="3.40.640.10">
    <property type="entry name" value="Type I PLP-dependent aspartate aminotransferase-like (Major domain)"/>
    <property type="match status" value="1"/>
</dbReference>
<name>A0ABV8TUP8_9ACTN</name>
<dbReference type="PANTHER" id="PTHR30244">
    <property type="entry name" value="TRANSAMINASE"/>
    <property type="match status" value="1"/>
</dbReference>
<reference evidence="4" key="1">
    <citation type="journal article" date="2019" name="Int. J. Syst. Evol. Microbiol.">
        <title>The Global Catalogue of Microorganisms (GCM) 10K type strain sequencing project: providing services to taxonomists for standard genome sequencing and annotation.</title>
        <authorList>
            <consortium name="The Broad Institute Genomics Platform"/>
            <consortium name="The Broad Institute Genome Sequencing Center for Infectious Disease"/>
            <person name="Wu L."/>
            <person name="Ma J."/>
        </authorList>
    </citation>
    <scope>NUCLEOTIDE SEQUENCE [LARGE SCALE GENOMIC DNA]</scope>
    <source>
        <strain evidence="4">IBRC-M 10908</strain>
    </source>
</reference>
<dbReference type="EMBL" id="JBHSDK010000002">
    <property type="protein sequence ID" value="MFC4334121.1"/>
    <property type="molecule type" value="Genomic_DNA"/>
</dbReference>
<dbReference type="Proteomes" id="UP001595823">
    <property type="component" value="Unassembled WGS sequence"/>
</dbReference>
<gene>
    <name evidence="3" type="ORF">ACFPET_02795</name>
</gene>
<dbReference type="EC" id="2.6.1.-" evidence="3"/>
<proteinExistence type="inferred from homology"/>
<keyword evidence="3" id="KW-0808">Transferase</keyword>
<dbReference type="InterPro" id="IPR015421">
    <property type="entry name" value="PyrdxlP-dep_Trfase_major"/>
</dbReference>